<dbReference type="OrthoDB" id="9811054at2"/>
<dbReference type="RefSeq" id="WP_141382531.1">
    <property type="nucleotide sequence ID" value="NZ_BJNF01000016.1"/>
</dbReference>
<evidence type="ECO:0000313" key="1">
    <source>
        <dbReference type="EMBL" id="GEC14775.1"/>
    </source>
</evidence>
<accession>A0A4Y3W884</accession>
<reference evidence="1 2" key="1">
    <citation type="submission" date="2019-06" db="EMBL/GenBank/DDBJ databases">
        <title>Whole genome shotgun sequence of Nitrobacter winogradskyi NBRC 14297.</title>
        <authorList>
            <person name="Hosoyama A."/>
            <person name="Uohara A."/>
            <person name="Ohji S."/>
            <person name="Ichikawa N."/>
        </authorList>
    </citation>
    <scope>NUCLEOTIDE SEQUENCE [LARGE SCALE GENOMIC DNA]</scope>
    <source>
        <strain evidence="1 2">NBRC 14297</strain>
    </source>
</reference>
<dbReference type="InterPro" id="IPR009354">
    <property type="entry name" value="Usg"/>
</dbReference>
<proteinExistence type="predicted"/>
<comment type="caution">
    <text evidence="1">The sequence shown here is derived from an EMBL/GenBank/DDBJ whole genome shotgun (WGS) entry which is preliminary data.</text>
</comment>
<name>A0A4Y3W884_NITWI</name>
<gene>
    <name evidence="1" type="ORF">NWI01_06670</name>
</gene>
<dbReference type="EMBL" id="BJNF01000016">
    <property type="protein sequence ID" value="GEC14775.1"/>
    <property type="molecule type" value="Genomic_DNA"/>
</dbReference>
<evidence type="ECO:0000313" key="2">
    <source>
        <dbReference type="Proteomes" id="UP000318825"/>
    </source>
</evidence>
<dbReference type="Proteomes" id="UP000318825">
    <property type="component" value="Unassembled WGS sequence"/>
</dbReference>
<dbReference type="Pfam" id="PF06233">
    <property type="entry name" value="Usg"/>
    <property type="match status" value="1"/>
</dbReference>
<dbReference type="AlphaFoldDB" id="A0A4Y3W884"/>
<organism evidence="1 2">
    <name type="scientific">Nitrobacter winogradskyi</name>
    <name type="common">Nitrobacter agilis</name>
    <dbReference type="NCBI Taxonomy" id="913"/>
    <lineage>
        <taxon>Bacteria</taxon>
        <taxon>Pseudomonadati</taxon>
        <taxon>Pseudomonadota</taxon>
        <taxon>Alphaproteobacteria</taxon>
        <taxon>Hyphomicrobiales</taxon>
        <taxon>Nitrobacteraceae</taxon>
        <taxon>Nitrobacter</taxon>
    </lineage>
</organism>
<protein>
    <submittedName>
        <fullName evidence="1">Protein usg</fullName>
    </submittedName>
</protein>
<sequence>MVSKDDVRPGGVTDDFRKQVLGYGLTTAEILYRRPDRRWLLQSYVWQNYDMFPKFPALCDFLAFWEKQLDGPLFSVTVAHSRLIKPAELRAVDGVFRLH</sequence>